<dbReference type="OrthoDB" id="3405030at2"/>
<name>A0A3E0GTN4_9PSEU</name>
<dbReference type="RefSeq" id="WP_116181753.1">
    <property type="nucleotide sequence ID" value="NZ_CP144375.1"/>
</dbReference>
<protein>
    <submittedName>
        <fullName evidence="1">Uncharacterized protein</fullName>
    </submittedName>
</protein>
<comment type="caution">
    <text evidence="1">The sequence shown here is derived from an EMBL/GenBank/DDBJ whole genome shotgun (WGS) entry which is preliminary data.</text>
</comment>
<sequence>MGVDVVLMSVHQRGTSPKGRRLLPVDVVGDPVERFARLCTSSRRPMLSRVDPYKSLILTRADMPQFISELEAEFAASDDRELRELLGRVLGLARECEARDARELHLEGD</sequence>
<organism evidence="1 2">
    <name type="scientific">Kutzneria buriramensis</name>
    <dbReference type="NCBI Taxonomy" id="1045776"/>
    <lineage>
        <taxon>Bacteria</taxon>
        <taxon>Bacillati</taxon>
        <taxon>Actinomycetota</taxon>
        <taxon>Actinomycetes</taxon>
        <taxon>Pseudonocardiales</taxon>
        <taxon>Pseudonocardiaceae</taxon>
        <taxon>Kutzneria</taxon>
    </lineage>
</organism>
<evidence type="ECO:0000313" key="2">
    <source>
        <dbReference type="Proteomes" id="UP000256269"/>
    </source>
</evidence>
<keyword evidence="2" id="KW-1185">Reference proteome</keyword>
<gene>
    <name evidence="1" type="ORF">BCF44_13065</name>
</gene>
<dbReference type="AlphaFoldDB" id="A0A3E0GTN4"/>
<dbReference type="EMBL" id="QUNO01000030">
    <property type="protein sequence ID" value="REH27094.1"/>
    <property type="molecule type" value="Genomic_DNA"/>
</dbReference>
<dbReference type="Proteomes" id="UP000256269">
    <property type="component" value="Unassembled WGS sequence"/>
</dbReference>
<reference evidence="1 2" key="1">
    <citation type="submission" date="2018-08" db="EMBL/GenBank/DDBJ databases">
        <title>Genomic Encyclopedia of Archaeal and Bacterial Type Strains, Phase II (KMG-II): from individual species to whole genera.</title>
        <authorList>
            <person name="Goeker M."/>
        </authorList>
    </citation>
    <scope>NUCLEOTIDE SEQUENCE [LARGE SCALE GENOMIC DNA]</scope>
    <source>
        <strain evidence="1 2">DSM 45791</strain>
    </source>
</reference>
<accession>A0A3E0GTN4</accession>
<proteinExistence type="predicted"/>
<evidence type="ECO:0000313" key="1">
    <source>
        <dbReference type="EMBL" id="REH27094.1"/>
    </source>
</evidence>